<feature type="compositionally biased region" description="Basic and acidic residues" evidence="1">
    <location>
        <begin position="1"/>
        <end position="11"/>
    </location>
</feature>
<proteinExistence type="predicted"/>
<protein>
    <submittedName>
        <fullName evidence="2">Uncharacterized protein</fullName>
    </submittedName>
</protein>
<dbReference type="Proteomes" id="UP000179102">
    <property type="component" value="Unassembled WGS sequence"/>
</dbReference>
<dbReference type="AlphaFoldDB" id="A0A1F5G5M9"/>
<reference evidence="2 3" key="1">
    <citation type="journal article" date="2016" name="Nat. Commun.">
        <title>Thousands of microbial genomes shed light on interconnected biogeochemical processes in an aquifer system.</title>
        <authorList>
            <person name="Anantharaman K."/>
            <person name="Brown C.T."/>
            <person name="Hug L.A."/>
            <person name="Sharon I."/>
            <person name="Castelle C.J."/>
            <person name="Probst A.J."/>
            <person name="Thomas B.C."/>
            <person name="Singh A."/>
            <person name="Wilkins M.J."/>
            <person name="Karaoz U."/>
            <person name="Brodie E.L."/>
            <person name="Williams K.H."/>
            <person name="Hubbard S.S."/>
            <person name="Banfield J.F."/>
        </authorList>
    </citation>
    <scope>NUCLEOTIDE SEQUENCE [LARGE SCALE GENOMIC DNA]</scope>
</reference>
<gene>
    <name evidence="2" type="ORF">A2870_03475</name>
</gene>
<evidence type="ECO:0000256" key="1">
    <source>
        <dbReference type="SAM" id="MobiDB-lite"/>
    </source>
</evidence>
<feature type="region of interest" description="Disordered" evidence="1">
    <location>
        <begin position="44"/>
        <end position="69"/>
    </location>
</feature>
<sequence>MTHEHNSEGVDHAAANSQPAKTKLPEIPGEYLITSWGRYIRIIPEPPKPDLNSNEELALQEDSLGNVEI</sequence>
<dbReference type="STRING" id="1797711.A2870_03475"/>
<evidence type="ECO:0000313" key="3">
    <source>
        <dbReference type="Proteomes" id="UP000179102"/>
    </source>
</evidence>
<comment type="caution">
    <text evidence="2">The sequence shown here is derived from an EMBL/GenBank/DDBJ whole genome shotgun (WGS) entry which is preliminary data.</text>
</comment>
<organism evidence="2 3">
    <name type="scientific">Candidatus Curtissbacteria bacterium RIFCSPHIGHO2_01_FULL_41_11</name>
    <dbReference type="NCBI Taxonomy" id="1797711"/>
    <lineage>
        <taxon>Bacteria</taxon>
        <taxon>Candidatus Curtissiibacteriota</taxon>
    </lineage>
</organism>
<dbReference type="EMBL" id="MFAZ01000018">
    <property type="protein sequence ID" value="OGD87183.1"/>
    <property type="molecule type" value="Genomic_DNA"/>
</dbReference>
<feature type="region of interest" description="Disordered" evidence="1">
    <location>
        <begin position="1"/>
        <end position="26"/>
    </location>
</feature>
<accession>A0A1F5G5M9</accession>
<name>A0A1F5G5M9_9BACT</name>
<evidence type="ECO:0000313" key="2">
    <source>
        <dbReference type="EMBL" id="OGD87183.1"/>
    </source>
</evidence>